<feature type="transmembrane region" description="Helical" evidence="1">
    <location>
        <begin position="6"/>
        <end position="25"/>
    </location>
</feature>
<accession>A0A0V1BB17</accession>
<sequence length="49" mass="5350">MSEMLVVIHTLCIPILFLLAVDWYGQIAGEQMSLLSSSSISSLLDVIVI</sequence>
<keyword evidence="1" id="KW-0472">Membrane</keyword>
<dbReference type="AlphaFoldDB" id="A0A0V1BB17"/>
<evidence type="ECO:0000313" key="3">
    <source>
        <dbReference type="Proteomes" id="UP000054776"/>
    </source>
</evidence>
<protein>
    <submittedName>
        <fullName evidence="2">Uncharacterized protein</fullName>
    </submittedName>
</protein>
<evidence type="ECO:0000313" key="2">
    <source>
        <dbReference type="EMBL" id="KRY33996.1"/>
    </source>
</evidence>
<keyword evidence="3" id="KW-1185">Reference proteome</keyword>
<dbReference type="Proteomes" id="UP000054776">
    <property type="component" value="Unassembled WGS sequence"/>
</dbReference>
<name>A0A0V1BB17_TRISP</name>
<comment type="caution">
    <text evidence="2">The sequence shown here is derived from an EMBL/GenBank/DDBJ whole genome shotgun (WGS) entry which is preliminary data.</text>
</comment>
<keyword evidence="1" id="KW-0812">Transmembrane</keyword>
<proteinExistence type="predicted"/>
<dbReference type="EMBL" id="JYDH01000074">
    <property type="protein sequence ID" value="KRY33996.1"/>
    <property type="molecule type" value="Genomic_DNA"/>
</dbReference>
<keyword evidence="1" id="KW-1133">Transmembrane helix</keyword>
<evidence type="ECO:0000256" key="1">
    <source>
        <dbReference type="SAM" id="Phobius"/>
    </source>
</evidence>
<dbReference type="InParanoid" id="A0A0V1BB17"/>
<organism evidence="2 3">
    <name type="scientific">Trichinella spiralis</name>
    <name type="common">Trichina worm</name>
    <dbReference type="NCBI Taxonomy" id="6334"/>
    <lineage>
        <taxon>Eukaryota</taxon>
        <taxon>Metazoa</taxon>
        <taxon>Ecdysozoa</taxon>
        <taxon>Nematoda</taxon>
        <taxon>Enoplea</taxon>
        <taxon>Dorylaimia</taxon>
        <taxon>Trichinellida</taxon>
        <taxon>Trichinellidae</taxon>
        <taxon>Trichinella</taxon>
    </lineage>
</organism>
<reference evidence="2 3" key="1">
    <citation type="submission" date="2015-01" db="EMBL/GenBank/DDBJ databases">
        <title>Evolution of Trichinella species and genotypes.</title>
        <authorList>
            <person name="Korhonen P.K."/>
            <person name="Edoardo P."/>
            <person name="Giuseppe L.R."/>
            <person name="Gasser R.B."/>
        </authorList>
    </citation>
    <scope>NUCLEOTIDE SEQUENCE [LARGE SCALE GENOMIC DNA]</scope>
    <source>
        <strain evidence="2">ISS3</strain>
    </source>
</reference>
<gene>
    <name evidence="2" type="ORF">T01_522</name>
</gene>